<evidence type="ECO:0000313" key="3">
    <source>
        <dbReference type="Proteomes" id="UP000604046"/>
    </source>
</evidence>
<dbReference type="OrthoDB" id="425264at2759"/>
<organism evidence="2 3">
    <name type="scientific">Symbiodinium natans</name>
    <dbReference type="NCBI Taxonomy" id="878477"/>
    <lineage>
        <taxon>Eukaryota</taxon>
        <taxon>Sar</taxon>
        <taxon>Alveolata</taxon>
        <taxon>Dinophyceae</taxon>
        <taxon>Suessiales</taxon>
        <taxon>Symbiodiniaceae</taxon>
        <taxon>Symbiodinium</taxon>
    </lineage>
</organism>
<gene>
    <name evidence="2" type="primary">dnaJ</name>
    <name evidence="2" type="ORF">SNAT2548_LOCUS33302</name>
</gene>
<reference evidence="2" key="1">
    <citation type="submission" date="2021-02" db="EMBL/GenBank/DDBJ databases">
        <authorList>
            <person name="Dougan E. K."/>
            <person name="Rhodes N."/>
            <person name="Thang M."/>
            <person name="Chan C."/>
        </authorList>
    </citation>
    <scope>NUCLEOTIDE SEQUENCE</scope>
</reference>
<proteinExistence type="predicted"/>
<evidence type="ECO:0000256" key="1">
    <source>
        <dbReference type="SAM" id="SignalP"/>
    </source>
</evidence>
<dbReference type="AlphaFoldDB" id="A0A812UWV5"/>
<evidence type="ECO:0000313" key="2">
    <source>
        <dbReference type="EMBL" id="CAE7583884.1"/>
    </source>
</evidence>
<name>A0A812UWV5_9DINO</name>
<accession>A0A812UWV5</accession>
<keyword evidence="1" id="KW-0732">Signal</keyword>
<sequence length="207" mass="22028">MSSRLLVSAVLACVAFTATRFVAFVTAPATPSPPLRRHSAVALAARGGGEYDISDADIQTFYQSLLTGNGGDPPKGTVLSELVVKFFHGEFTPQGFKRYSGLWKGPPPGNIGKKDIAVGVQGLIAQMKNPMFVTKGGVGYGIDETQKVEDDGKGWVWLAAEMSPGGLALELFKSVPYGKRALLVAQQSNVDELFSKAAVDQHSLFPI</sequence>
<dbReference type="Proteomes" id="UP000604046">
    <property type="component" value="Unassembled WGS sequence"/>
</dbReference>
<feature type="signal peptide" evidence="1">
    <location>
        <begin position="1"/>
        <end position="19"/>
    </location>
</feature>
<keyword evidence="3" id="KW-1185">Reference proteome</keyword>
<protein>
    <submittedName>
        <fullName evidence="2">DnaJ protein</fullName>
    </submittedName>
</protein>
<comment type="caution">
    <text evidence="2">The sequence shown here is derived from an EMBL/GenBank/DDBJ whole genome shotgun (WGS) entry which is preliminary data.</text>
</comment>
<feature type="chain" id="PRO_5032909098" evidence="1">
    <location>
        <begin position="20"/>
        <end position="207"/>
    </location>
</feature>
<dbReference type="EMBL" id="CAJNDS010002749">
    <property type="protein sequence ID" value="CAE7583884.1"/>
    <property type="molecule type" value="Genomic_DNA"/>
</dbReference>